<feature type="domain" description="DUF4136" evidence="1">
    <location>
        <begin position="20"/>
        <end position="169"/>
    </location>
</feature>
<name>A0A1T4VFK9_9GAMM</name>
<organism evidence="2 3">
    <name type="scientific">Enterovibrio nigricans DSM 22720</name>
    <dbReference type="NCBI Taxonomy" id="1121868"/>
    <lineage>
        <taxon>Bacteria</taxon>
        <taxon>Pseudomonadati</taxon>
        <taxon>Pseudomonadota</taxon>
        <taxon>Gammaproteobacteria</taxon>
        <taxon>Vibrionales</taxon>
        <taxon>Vibrionaceae</taxon>
        <taxon>Enterovibrio</taxon>
    </lineage>
</organism>
<dbReference type="RefSeq" id="WP_078753906.1">
    <property type="nucleotide sequence ID" value="NZ_FUXU01000066.1"/>
</dbReference>
<accession>A0A1T4VFK9</accession>
<evidence type="ECO:0000259" key="1">
    <source>
        <dbReference type="Pfam" id="PF13590"/>
    </source>
</evidence>
<dbReference type="EMBL" id="FUXU01000066">
    <property type="protein sequence ID" value="SKA63301.1"/>
    <property type="molecule type" value="Genomic_DNA"/>
</dbReference>
<dbReference type="AlphaFoldDB" id="A0A1T4VFK9"/>
<evidence type="ECO:0000313" key="3">
    <source>
        <dbReference type="Proteomes" id="UP000190162"/>
    </source>
</evidence>
<proteinExistence type="predicted"/>
<dbReference type="InterPro" id="IPR025411">
    <property type="entry name" value="DUF4136"/>
</dbReference>
<dbReference type="Proteomes" id="UP000190162">
    <property type="component" value="Unassembled WGS sequence"/>
</dbReference>
<protein>
    <recommendedName>
        <fullName evidence="1">DUF4136 domain-containing protein</fullName>
    </recommendedName>
</protein>
<dbReference type="Gene3D" id="3.30.160.670">
    <property type="match status" value="1"/>
</dbReference>
<dbReference type="Pfam" id="PF13590">
    <property type="entry name" value="DUF4136"/>
    <property type="match status" value="1"/>
</dbReference>
<dbReference type="OrthoDB" id="329837at2"/>
<sequence length="176" mass="19899">MSKLIPVILTVLLTGCASNVYTDLNQHYPFSKIETYDVTHPTSSTPTSLDDERVKQALIANLNQRKLTEVSVNPNVIFQYYISTKTEQIAYGPSFSFGYGYRNVGFGYDTPIRIDERDYGQLVIEMIDPKNNTVVWKAISRQKLTDSMSSFKKEELIVEQVADMINTLPESVGSKI</sequence>
<gene>
    <name evidence="2" type="ORF">SAMN02745132_03730</name>
</gene>
<dbReference type="PROSITE" id="PS51257">
    <property type="entry name" value="PROKAR_LIPOPROTEIN"/>
    <property type="match status" value="1"/>
</dbReference>
<evidence type="ECO:0000313" key="2">
    <source>
        <dbReference type="EMBL" id="SKA63301.1"/>
    </source>
</evidence>
<reference evidence="3" key="1">
    <citation type="submission" date="2017-02" db="EMBL/GenBank/DDBJ databases">
        <authorList>
            <person name="Varghese N."/>
            <person name="Submissions S."/>
        </authorList>
    </citation>
    <scope>NUCLEOTIDE SEQUENCE [LARGE SCALE GENOMIC DNA]</scope>
    <source>
        <strain evidence="3">DSM 22720</strain>
    </source>
</reference>
<keyword evidence="3" id="KW-1185">Reference proteome</keyword>